<keyword evidence="1" id="KW-0812">Transmembrane</keyword>
<gene>
    <name evidence="2" type="ORF">OKIOD_LOCUS3405</name>
</gene>
<keyword evidence="1" id="KW-0472">Membrane</keyword>
<feature type="transmembrane region" description="Helical" evidence="1">
    <location>
        <begin position="15"/>
        <end position="36"/>
    </location>
</feature>
<evidence type="ECO:0000313" key="3">
    <source>
        <dbReference type="Proteomes" id="UP001158576"/>
    </source>
</evidence>
<name>A0ABN7S4D1_OIKDI</name>
<dbReference type="Proteomes" id="UP001158576">
    <property type="component" value="Chromosome PAR"/>
</dbReference>
<organism evidence="2 3">
    <name type="scientific">Oikopleura dioica</name>
    <name type="common">Tunicate</name>
    <dbReference type="NCBI Taxonomy" id="34765"/>
    <lineage>
        <taxon>Eukaryota</taxon>
        <taxon>Metazoa</taxon>
        <taxon>Chordata</taxon>
        <taxon>Tunicata</taxon>
        <taxon>Appendicularia</taxon>
        <taxon>Copelata</taxon>
        <taxon>Oikopleuridae</taxon>
        <taxon>Oikopleura</taxon>
    </lineage>
</organism>
<keyword evidence="1" id="KW-1133">Transmembrane helix</keyword>
<reference evidence="2 3" key="1">
    <citation type="submission" date="2021-04" db="EMBL/GenBank/DDBJ databases">
        <authorList>
            <person name="Bliznina A."/>
        </authorList>
    </citation>
    <scope>NUCLEOTIDE SEQUENCE [LARGE SCALE GENOMIC DNA]</scope>
</reference>
<proteinExistence type="predicted"/>
<keyword evidence="3" id="KW-1185">Reference proteome</keyword>
<evidence type="ECO:0000256" key="1">
    <source>
        <dbReference type="SAM" id="Phobius"/>
    </source>
</evidence>
<protein>
    <submittedName>
        <fullName evidence="2">Oidioi.mRNA.OKI2018_I69.PAR.g11847.t1.cds</fullName>
    </submittedName>
</protein>
<accession>A0ABN7S4D1</accession>
<sequence length="67" mass="7601">MKRRFGLSLEKDGPYAILVVASTAILSGFCFGFTGFQQVLTAQWKVHFQLPIQVASLHQRFSQEKLE</sequence>
<dbReference type="EMBL" id="OU015568">
    <property type="protein sequence ID" value="CAG5088452.1"/>
    <property type="molecule type" value="Genomic_DNA"/>
</dbReference>
<evidence type="ECO:0000313" key="2">
    <source>
        <dbReference type="EMBL" id="CAG5088452.1"/>
    </source>
</evidence>